<feature type="transmembrane region" description="Helical" evidence="5">
    <location>
        <begin position="343"/>
        <end position="368"/>
    </location>
</feature>
<feature type="region of interest" description="Disordered" evidence="4">
    <location>
        <begin position="309"/>
        <end position="338"/>
    </location>
</feature>
<dbReference type="GeneID" id="6006272"/>
<gene>
    <name evidence="7" type="ORF">CC1G_06044</name>
</gene>
<dbReference type="OMA" id="AWRNSMS"/>
<keyword evidence="5" id="KW-0812">Transmembrane</keyword>
<evidence type="ECO:0000256" key="4">
    <source>
        <dbReference type="SAM" id="MobiDB-lite"/>
    </source>
</evidence>
<feature type="domain" description="Epidermal growth factor receptor-like transmembrane-juxtamembrane segment" evidence="6">
    <location>
        <begin position="346"/>
        <end position="379"/>
    </location>
</feature>
<dbReference type="VEuPathDB" id="FungiDB:CC1G_06044"/>
<keyword evidence="5" id="KW-1133">Transmembrane helix</keyword>
<dbReference type="Gene3D" id="2.60.120.260">
    <property type="entry name" value="Galactose-binding domain-like"/>
    <property type="match status" value="1"/>
</dbReference>
<keyword evidence="5" id="KW-0472">Membrane</keyword>
<dbReference type="Pfam" id="PF21314">
    <property type="entry name" value="TM_ErbB1"/>
    <property type="match status" value="1"/>
</dbReference>
<name>A8N4G7_COPC7</name>
<organism evidence="7 8">
    <name type="scientific">Coprinopsis cinerea (strain Okayama-7 / 130 / ATCC MYA-4618 / FGSC 9003)</name>
    <name type="common">Inky cap fungus</name>
    <name type="synonym">Hormographiella aspergillata</name>
    <dbReference type="NCBI Taxonomy" id="240176"/>
    <lineage>
        <taxon>Eukaryota</taxon>
        <taxon>Fungi</taxon>
        <taxon>Dikarya</taxon>
        <taxon>Basidiomycota</taxon>
        <taxon>Agaricomycotina</taxon>
        <taxon>Agaricomycetes</taxon>
        <taxon>Agaricomycetidae</taxon>
        <taxon>Agaricales</taxon>
        <taxon>Agaricineae</taxon>
        <taxon>Psathyrellaceae</taxon>
        <taxon>Coprinopsis</taxon>
    </lineage>
</organism>
<proteinExistence type="predicted"/>
<feature type="region of interest" description="Disordered" evidence="4">
    <location>
        <begin position="383"/>
        <end position="490"/>
    </location>
</feature>
<evidence type="ECO:0000313" key="7">
    <source>
        <dbReference type="EMBL" id="EAU92057.2"/>
    </source>
</evidence>
<protein>
    <recommendedName>
        <fullName evidence="6">Epidermal growth factor receptor-like transmembrane-juxtamembrane segment domain-containing protein</fullName>
    </recommendedName>
</protein>
<feature type="compositionally biased region" description="Polar residues" evidence="4">
    <location>
        <begin position="453"/>
        <end position="471"/>
    </location>
</feature>
<feature type="compositionally biased region" description="Polar residues" evidence="4">
    <location>
        <begin position="428"/>
        <end position="446"/>
    </location>
</feature>
<dbReference type="GO" id="GO:0005524">
    <property type="term" value="F:ATP binding"/>
    <property type="evidence" value="ECO:0007669"/>
    <property type="project" value="UniProtKB-KW"/>
</dbReference>
<reference evidence="7 8" key="1">
    <citation type="journal article" date="2010" name="Proc. Natl. Acad. Sci. U.S.A.">
        <title>Insights into evolution of multicellular fungi from the assembled chromosomes of the mushroom Coprinopsis cinerea (Coprinus cinereus).</title>
        <authorList>
            <person name="Stajich J.E."/>
            <person name="Wilke S.K."/>
            <person name="Ahren D."/>
            <person name="Au C.H."/>
            <person name="Birren B.W."/>
            <person name="Borodovsky M."/>
            <person name="Burns C."/>
            <person name="Canback B."/>
            <person name="Casselton L.A."/>
            <person name="Cheng C.K."/>
            <person name="Deng J."/>
            <person name="Dietrich F.S."/>
            <person name="Fargo D.C."/>
            <person name="Farman M.L."/>
            <person name="Gathman A.C."/>
            <person name="Goldberg J."/>
            <person name="Guigo R."/>
            <person name="Hoegger P.J."/>
            <person name="Hooker J.B."/>
            <person name="Huggins A."/>
            <person name="James T.Y."/>
            <person name="Kamada T."/>
            <person name="Kilaru S."/>
            <person name="Kodira C."/>
            <person name="Kues U."/>
            <person name="Kupfer D."/>
            <person name="Kwan H.S."/>
            <person name="Lomsadze A."/>
            <person name="Li W."/>
            <person name="Lilly W.W."/>
            <person name="Ma L.J."/>
            <person name="Mackey A.J."/>
            <person name="Manning G."/>
            <person name="Martin F."/>
            <person name="Muraguchi H."/>
            <person name="Natvig D.O."/>
            <person name="Palmerini H."/>
            <person name="Ramesh M.A."/>
            <person name="Rehmeyer C.J."/>
            <person name="Roe B.A."/>
            <person name="Shenoy N."/>
            <person name="Stanke M."/>
            <person name="Ter-Hovhannisyan V."/>
            <person name="Tunlid A."/>
            <person name="Velagapudi R."/>
            <person name="Vision T.J."/>
            <person name="Zeng Q."/>
            <person name="Zolan M.E."/>
            <person name="Pukkila P.J."/>
        </authorList>
    </citation>
    <scope>NUCLEOTIDE SEQUENCE [LARGE SCALE GENOMIC DNA]</scope>
    <source>
        <strain evidence="8">Okayama-7 / 130 / ATCC MYA-4618 / FGSC 9003</strain>
    </source>
</reference>
<evidence type="ECO:0000313" key="8">
    <source>
        <dbReference type="Proteomes" id="UP000001861"/>
    </source>
</evidence>
<dbReference type="InParanoid" id="A8N4G7"/>
<evidence type="ECO:0000259" key="6">
    <source>
        <dbReference type="Pfam" id="PF21314"/>
    </source>
</evidence>
<dbReference type="OrthoDB" id="3052647at2759"/>
<keyword evidence="8" id="KW-1185">Reference proteome</keyword>
<keyword evidence="1" id="KW-0597">Phosphoprotein</keyword>
<dbReference type="EMBL" id="AACS02000003">
    <property type="protein sequence ID" value="EAU92057.2"/>
    <property type="molecule type" value="Genomic_DNA"/>
</dbReference>
<dbReference type="AlphaFoldDB" id="A8N4G7"/>
<accession>A8N4G7</accession>
<dbReference type="Proteomes" id="UP000001861">
    <property type="component" value="Unassembled WGS sequence"/>
</dbReference>
<dbReference type="HOGENOM" id="CLU_036313_2_0_1"/>
<dbReference type="InterPro" id="IPR049328">
    <property type="entry name" value="TM_ErbB1"/>
</dbReference>
<evidence type="ECO:0000256" key="5">
    <source>
        <dbReference type="SAM" id="Phobius"/>
    </source>
</evidence>
<dbReference type="KEGG" id="cci:CC1G_06044"/>
<keyword evidence="3" id="KW-0067">ATP-binding</keyword>
<evidence type="ECO:0000256" key="3">
    <source>
        <dbReference type="ARBA" id="ARBA00022840"/>
    </source>
</evidence>
<evidence type="ECO:0000256" key="2">
    <source>
        <dbReference type="ARBA" id="ARBA00022741"/>
    </source>
</evidence>
<evidence type="ECO:0000256" key="1">
    <source>
        <dbReference type="ARBA" id="ARBA00022553"/>
    </source>
</evidence>
<keyword evidence="2" id="KW-0547">Nucleotide-binding</keyword>
<feature type="compositionally biased region" description="Gly residues" evidence="4">
    <location>
        <begin position="311"/>
        <end position="332"/>
    </location>
</feature>
<dbReference type="RefSeq" id="XP_001829835.2">
    <property type="nucleotide sequence ID" value="XM_001829783.2"/>
</dbReference>
<comment type="caution">
    <text evidence="7">The sequence shown here is derived from an EMBL/GenBank/DDBJ whole genome shotgun (WGS) entry which is preliminary data.</text>
</comment>
<sequence length="490" mass="53235">MTTSSRRTRLAVIDDTDPSITWGSYWDTSRETFEYPYNYWGQIYNGSQHVNSGQGNEYVGWLEYIFREVSQSYAYLRSAIYVYGTSRIYNVTGTPTDVEPLWICLFDGEPSQPLQGSTRQPINGYPLCRATFDDNGPHNLTLLAAGTSSYPFYVDYIEVSPPWDETDTYHPTVRLGNQDGGWTYDSNWYKYDNYTMYTLNSGAQAQLEFNGTKVTWVGIIPQYPTGPSTASWSIDGSDPVEFEIPGIPSDATQELNFQQLFETPRLSSRGPHTLVVTYDGPSVPLTLDYLFVENGDVNNYQSSRTATIGGTIRGGGKSGGGSSGGTSGGTNGSGAMSSQETPVGAIVGGTVGGVVFLAVCGILVYLFLRRRNAKQKAATTDLIPPFATPMSTGNAPSSPHSPPPTSGMYYPSQMVEYSRDQRPVSAGATPTGSSMVSVPTTTNSNVPILYTPGSASPNVSPGQLPSPTTPTFLPDQVKHPRIPQYPEPQH</sequence>